<evidence type="ECO:0000256" key="8">
    <source>
        <dbReference type="SAM" id="SignalP"/>
    </source>
</evidence>
<keyword evidence="6" id="KW-0472">Membrane</keyword>
<dbReference type="InterPro" id="IPR051906">
    <property type="entry name" value="TolC-like"/>
</dbReference>
<evidence type="ECO:0000256" key="4">
    <source>
        <dbReference type="ARBA" id="ARBA00022452"/>
    </source>
</evidence>
<keyword evidence="4" id="KW-1134">Transmembrane beta strand</keyword>
<dbReference type="InterPro" id="IPR003423">
    <property type="entry name" value="OMP_efflux"/>
</dbReference>
<gene>
    <name evidence="9" type="ORF">Ga0061079_10125</name>
</gene>
<name>A0A0X3ALM1_9FLAO</name>
<dbReference type="AlphaFoldDB" id="A0A0X3ALM1"/>
<evidence type="ECO:0000256" key="1">
    <source>
        <dbReference type="ARBA" id="ARBA00004442"/>
    </source>
</evidence>
<keyword evidence="7" id="KW-0998">Cell outer membrane</keyword>
<dbReference type="OrthoDB" id="976750at2"/>
<dbReference type="Pfam" id="PF02321">
    <property type="entry name" value="OEP"/>
    <property type="match status" value="1"/>
</dbReference>
<comment type="subcellular location">
    <subcellularLocation>
        <location evidence="1">Cell outer membrane</location>
    </subcellularLocation>
</comment>
<proteinExistence type="inferred from homology"/>
<protein>
    <submittedName>
        <fullName evidence="9">Outer membrane protein TolC</fullName>
    </submittedName>
</protein>
<keyword evidence="5" id="KW-0812">Transmembrane</keyword>
<dbReference type="GO" id="GO:0015288">
    <property type="term" value="F:porin activity"/>
    <property type="evidence" value="ECO:0007669"/>
    <property type="project" value="TreeGrafter"/>
</dbReference>
<dbReference type="GO" id="GO:0015562">
    <property type="term" value="F:efflux transmembrane transporter activity"/>
    <property type="evidence" value="ECO:0007669"/>
    <property type="project" value="InterPro"/>
</dbReference>
<accession>A0A0X3ALM1</accession>
<evidence type="ECO:0000256" key="7">
    <source>
        <dbReference type="ARBA" id="ARBA00023237"/>
    </source>
</evidence>
<reference evidence="9 10" key="1">
    <citation type="submission" date="2016-01" db="EMBL/GenBank/DDBJ databases">
        <authorList>
            <person name="McClelland M."/>
            <person name="Jain A."/>
            <person name="Saraogi P."/>
            <person name="Mendelson R."/>
            <person name="Westerman R."/>
            <person name="SanMiguel P."/>
            <person name="Csonka L."/>
        </authorList>
    </citation>
    <scope>NUCLEOTIDE SEQUENCE [LARGE SCALE GENOMIC DNA]</scope>
    <source>
        <strain evidence="9 10">R-53146</strain>
    </source>
</reference>
<dbReference type="SUPFAM" id="SSF56954">
    <property type="entry name" value="Outer membrane efflux proteins (OEP)"/>
    <property type="match status" value="1"/>
</dbReference>
<keyword evidence="10" id="KW-1185">Reference proteome</keyword>
<feature type="chain" id="PRO_5007049723" evidence="8">
    <location>
        <begin position="21"/>
        <end position="421"/>
    </location>
</feature>
<keyword evidence="8" id="KW-0732">Signal</keyword>
<dbReference type="STRING" id="1586267.GCA_001418685_00025"/>
<dbReference type="Proteomes" id="UP000182761">
    <property type="component" value="Unassembled WGS sequence"/>
</dbReference>
<evidence type="ECO:0000256" key="6">
    <source>
        <dbReference type="ARBA" id="ARBA00023136"/>
    </source>
</evidence>
<comment type="similarity">
    <text evidence="2">Belongs to the outer membrane factor (OMF) (TC 1.B.17) family.</text>
</comment>
<evidence type="ECO:0000256" key="3">
    <source>
        <dbReference type="ARBA" id="ARBA00022448"/>
    </source>
</evidence>
<evidence type="ECO:0000256" key="2">
    <source>
        <dbReference type="ARBA" id="ARBA00007613"/>
    </source>
</evidence>
<keyword evidence="3" id="KW-0813">Transport</keyword>
<feature type="signal peptide" evidence="8">
    <location>
        <begin position="1"/>
        <end position="20"/>
    </location>
</feature>
<dbReference type="EMBL" id="FCOR01000001">
    <property type="protein sequence ID" value="CVK15214.1"/>
    <property type="molecule type" value="Genomic_DNA"/>
</dbReference>
<dbReference type="PANTHER" id="PTHR30026">
    <property type="entry name" value="OUTER MEMBRANE PROTEIN TOLC"/>
    <property type="match status" value="1"/>
</dbReference>
<evidence type="ECO:0000313" key="9">
    <source>
        <dbReference type="EMBL" id="CVK15214.1"/>
    </source>
</evidence>
<dbReference type="PANTHER" id="PTHR30026:SF20">
    <property type="entry name" value="OUTER MEMBRANE PROTEIN TOLC"/>
    <property type="match status" value="1"/>
</dbReference>
<sequence length="421" mass="48648">MKTKTYIFIQLCLLPCLLFSQLLELSLEECQVKARENYPLIKQYGFISLAENYTLDNLTKNYLPQISLGGQASYQTQVVTIPLKIPGFNIPQMDKDQYKVAVDVTQLLWDGGATQSQNRITKANTDLEKQKLEVNLYTVREKINQLYFGILTIDRQLSQLDVLTSDLQTNYDLVSAMLKNGVVMVSDLDLVKVELLNTDQKRIELNTLRIAYIKMLSLFIHEEISQEVELKLPDNRVNFGEEITRPELIMYDKQNLLYEAKESTIKAKNMPKFSLFAQAGFGKPGLNMLSTDFKTYAIGGVRLSWNFGNLYTRKNDYKLIKNDMNSLESQRETFLFNTNVQLTQIQNEINKYKKLMAKDEEIIQLRNSVKKAGESKYKNGIYNMNDLIGDINAENQARLTHSIHEMQYLQSIYNYKYTQGN</sequence>
<organism evidence="9 10">
    <name type="scientific">Apibacter mensalis</name>
    <dbReference type="NCBI Taxonomy" id="1586267"/>
    <lineage>
        <taxon>Bacteria</taxon>
        <taxon>Pseudomonadati</taxon>
        <taxon>Bacteroidota</taxon>
        <taxon>Flavobacteriia</taxon>
        <taxon>Flavobacteriales</taxon>
        <taxon>Weeksellaceae</taxon>
        <taxon>Apibacter</taxon>
    </lineage>
</organism>
<dbReference type="GO" id="GO:1990281">
    <property type="term" value="C:efflux pump complex"/>
    <property type="evidence" value="ECO:0007669"/>
    <property type="project" value="TreeGrafter"/>
</dbReference>
<dbReference type="GO" id="GO:0009279">
    <property type="term" value="C:cell outer membrane"/>
    <property type="evidence" value="ECO:0007669"/>
    <property type="project" value="UniProtKB-SubCell"/>
</dbReference>
<dbReference type="Gene3D" id="1.20.1600.10">
    <property type="entry name" value="Outer membrane efflux proteins (OEP)"/>
    <property type="match status" value="1"/>
</dbReference>
<evidence type="ECO:0000256" key="5">
    <source>
        <dbReference type="ARBA" id="ARBA00022692"/>
    </source>
</evidence>
<dbReference type="RefSeq" id="WP_055424456.1">
    <property type="nucleotide sequence ID" value="NZ_FCOR01000001.1"/>
</dbReference>
<evidence type="ECO:0000313" key="10">
    <source>
        <dbReference type="Proteomes" id="UP000182761"/>
    </source>
</evidence>